<protein>
    <submittedName>
        <fullName evidence="7">LysE family translocator</fullName>
    </submittedName>
</protein>
<dbReference type="PIRSF" id="PIRSF006324">
    <property type="entry name" value="LeuE"/>
    <property type="match status" value="1"/>
</dbReference>
<reference evidence="8" key="1">
    <citation type="submission" date="2023-07" db="EMBL/GenBank/DDBJ databases">
        <title>Verminephrobacter genomes.</title>
        <authorList>
            <person name="Lund M.B."/>
        </authorList>
    </citation>
    <scope>NUCLEOTIDE SEQUENCE [LARGE SCALE GENOMIC DNA]</scope>
    <source>
        <strain evidence="8">AtM5-05</strain>
    </source>
</reference>
<evidence type="ECO:0000256" key="2">
    <source>
        <dbReference type="ARBA" id="ARBA00022475"/>
    </source>
</evidence>
<evidence type="ECO:0000313" key="7">
    <source>
        <dbReference type="EMBL" id="MCW5320132.1"/>
    </source>
</evidence>
<gene>
    <name evidence="7" type="ORF">D5039_02755</name>
</gene>
<keyword evidence="3 6" id="KW-0812">Transmembrane</keyword>
<keyword evidence="8" id="KW-1185">Reference proteome</keyword>
<feature type="transmembrane region" description="Helical" evidence="6">
    <location>
        <begin position="6"/>
        <end position="28"/>
    </location>
</feature>
<feature type="transmembrane region" description="Helical" evidence="6">
    <location>
        <begin position="70"/>
        <end position="91"/>
    </location>
</feature>
<dbReference type="RefSeq" id="WP_265256903.1">
    <property type="nucleotide sequence ID" value="NZ_QZCV01000001.1"/>
</dbReference>
<sequence length="210" mass="22481">MEQASILTYLAVVAMMVLTPGPNLAVILQSVAARGWRGGFGNLFGIAAAFYFHALCSVIGLTLVLRQAPALFTAVKALGAAYLIYLGAMNLRMAWRAAGRESAAAPTAAATHSTKGALFEGFMTNALNPKVGLFYLAIFPQYIDPNESVYAKSLLLVTIHASFAFGWYALLIVGFDRYRRRMGTSKSMVVAARLVIATVLIGLGLKVLIT</sequence>
<keyword evidence="2" id="KW-1003">Cell membrane</keyword>
<dbReference type="InterPro" id="IPR001123">
    <property type="entry name" value="LeuE-type"/>
</dbReference>
<feature type="transmembrane region" description="Helical" evidence="6">
    <location>
        <begin position="122"/>
        <end position="143"/>
    </location>
</feature>
<evidence type="ECO:0000256" key="6">
    <source>
        <dbReference type="SAM" id="Phobius"/>
    </source>
</evidence>
<dbReference type="PANTHER" id="PTHR30086:SF20">
    <property type="entry name" value="ARGININE EXPORTER PROTEIN ARGO-RELATED"/>
    <property type="match status" value="1"/>
</dbReference>
<feature type="transmembrane region" description="Helical" evidence="6">
    <location>
        <begin position="40"/>
        <end position="64"/>
    </location>
</feature>
<evidence type="ECO:0000256" key="4">
    <source>
        <dbReference type="ARBA" id="ARBA00022989"/>
    </source>
</evidence>
<accession>A0ABT3KP92</accession>
<dbReference type="EMBL" id="QZCW01000001">
    <property type="protein sequence ID" value="MCW5320132.1"/>
    <property type="molecule type" value="Genomic_DNA"/>
</dbReference>
<evidence type="ECO:0000256" key="5">
    <source>
        <dbReference type="ARBA" id="ARBA00023136"/>
    </source>
</evidence>
<comment type="subcellular location">
    <subcellularLocation>
        <location evidence="1">Cell membrane</location>
        <topology evidence="1">Multi-pass membrane protein</topology>
    </subcellularLocation>
</comment>
<dbReference type="PANTHER" id="PTHR30086">
    <property type="entry name" value="ARGININE EXPORTER PROTEIN ARGO"/>
    <property type="match status" value="1"/>
</dbReference>
<proteinExistence type="predicted"/>
<name>A0ABT3KP92_9BURK</name>
<dbReference type="Proteomes" id="UP001208935">
    <property type="component" value="Unassembled WGS sequence"/>
</dbReference>
<comment type="caution">
    <text evidence="7">The sequence shown here is derived from an EMBL/GenBank/DDBJ whole genome shotgun (WGS) entry which is preliminary data.</text>
</comment>
<dbReference type="Pfam" id="PF01810">
    <property type="entry name" value="LysE"/>
    <property type="match status" value="1"/>
</dbReference>
<evidence type="ECO:0000256" key="1">
    <source>
        <dbReference type="ARBA" id="ARBA00004651"/>
    </source>
</evidence>
<organism evidence="7 8">
    <name type="scientific">Verminephrobacter aporrectodeae subsp. tuberculatae</name>
    <dbReference type="NCBI Taxonomy" id="1110392"/>
    <lineage>
        <taxon>Bacteria</taxon>
        <taxon>Pseudomonadati</taxon>
        <taxon>Pseudomonadota</taxon>
        <taxon>Betaproteobacteria</taxon>
        <taxon>Burkholderiales</taxon>
        <taxon>Comamonadaceae</taxon>
        <taxon>Verminephrobacter</taxon>
    </lineage>
</organism>
<keyword evidence="4 6" id="KW-1133">Transmembrane helix</keyword>
<keyword evidence="5 6" id="KW-0472">Membrane</keyword>
<evidence type="ECO:0000256" key="3">
    <source>
        <dbReference type="ARBA" id="ARBA00022692"/>
    </source>
</evidence>
<evidence type="ECO:0000313" key="8">
    <source>
        <dbReference type="Proteomes" id="UP001208935"/>
    </source>
</evidence>
<feature type="transmembrane region" description="Helical" evidence="6">
    <location>
        <begin position="155"/>
        <end position="175"/>
    </location>
</feature>
<feature type="transmembrane region" description="Helical" evidence="6">
    <location>
        <begin position="187"/>
        <end position="209"/>
    </location>
</feature>